<dbReference type="Gene3D" id="3.40.50.1820">
    <property type="entry name" value="alpha/beta hydrolase"/>
    <property type="match status" value="1"/>
</dbReference>
<evidence type="ECO:0000313" key="4">
    <source>
        <dbReference type="Proteomes" id="UP000595220"/>
    </source>
</evidence>
<protein>
    <submittedName>
        <fullName evidence="3">Alpha/beta hydrolase</fullName>
    </submittedName>
</protein>
<dbReference type="Proteomes" id="UP000595220">
    <property type="component" value="Chromosome"/>
</dbReference>
<proteinExistence type="predicted"/>
<feature type="compositionally biased region" description="Basic and acidic residues" evidence="1">
    <location>
        <begin position="8"/>
        <end position="17"/>
    </location>
</feature>
<evidence type="ECO:0000259" key="2">
    <source>
        <dbReference type="Pfam" id="PF12146"/>
    </source>
</evidence>
<feature type="region of interest" description="Disordered" evidence="1">
    <location>
        <begin position="1"/>
        <end position="46"/>
    </location>
</feature>
<feature type="domain" description="Serine aminopeptidase S33" evidence="2">
    <location>
        <begin position="97"/>
        <end position="233"/>
    </location>
</feature>
<feature type="compositionally biased region" description="Basic and acidic residues" evidence="1">
    <location>
        <begin position="33"/>
        <end position="46"/>
    </location>
</feature>
<organism evidence="3 4">
    <name type="scientific">Schaalia meyeri</name>
    <dbReference type="NCBI Taxonomy" id="52773"/>
    <lineage>
        <taxon>Bacteria</taxon>
        <taxon>Bacillati</taxon>
        <taxon>Actinomycetota</taxon>
        <taxon>Actinomycetes</taxon>
        <taxon>Actinomycetales</taxon>
        <taxon>Actinomycetaceae</taxon>
        <taxon>Schaalia</taxon>
    </lineage>
</organism>
<keyword evidence="3" id="KW-0378">Hydrolase</keyword>
<dbReference type="SUPFAM" id="SSF53474">
    <property type="entry name" value="alpha/beta-Hydrolases"/>
    <property type="match status" value="1"/>
</dbReference>
<evidence type="ECO:0000313" key="3">
    <source>
        <dbReference type="EMBL" id="QQC43858.1"/>
    </source>
</evidence>
<keyword evidence="4" id="KW-1185">Reference proteome</keyword>
<dbReference type="InterPro" id="IPR022742">
    <property type="entry name" value="Hydrolase_4"/>
</dbReference>
<dbReference type="EMBL" id="CP066065">
    <property type="protein sequence ID" value="QQC43858.1"/>
    <property type="molecule type" value="Genomic_DNA"/>
</dbReference>
<dbReference type="AlphaFoldDB" id="A0AAP9Y6S2"/>
<dbReference type="PANTHER" id="PTHR11614">
    <property type="entry name" value="PHOSPHOLIPASE-RELATED"/>
    <property type="match status" value="1"/>
</dbReference>
<dbReference type="GO" id="GO:0016787">
    <property type="term" value="F:hydrolase activity"/>
    <property type="evidence" value="ECO:0007669"/>
    <property type="project" value="UniProtKB-KW"/>
</dbReference>
<sequence length="387" mass="42450">MSASTDPTPHDRHRSEAPELAGFSGVPAQASSNDDRAVPPTLPERDVMAPWGHAGPPGQEWRTDILGQDFVSRTIELLDDAEGACVATLVRARATQNARMTVLYLHGRNDYFFQTEMAHRLTEADVAFYALDMRKYGRSLRPHQTIGYTDDLLVYDEEIGQAIELIREERDDEPLVLMGHSTGGLIATLWAHRHPGVLSGLILNSAWLEMQSMSAWRGAMAPVIGRIAAHNPMWEVPTGGAGLYGRSLAGRASSGLPIPDGLTDDDPSVAGWPLAHEWKRPESYPVPASWLEAIMAGHDTVEKDVALECPVLSMVSTSSYFDEEWSERAFTSDTVLDPAVIAQRSLNLSDLVTIARFPGKHDLVLSDAPVREAVYAAICGWLEAFVR</sequence>
<dbReference type="Pfam" id="PF12146">
    <property type="entry name" value="Hydrolase_4"/>
    <property type="match status" value="1"/>
</dbReference>
<dbReference type="InterPro" id="IPR051044">
    <property type="entry name" value="MAG_DAG_Lipase"/>
</dbReference>
<name>A0AAP9Y6S2_9ACTO</name>
<dbReference type="InterPro" id="IPR029058">
    <property type="entry name" value="AB_hydrolase_fold"/>
</dbReference>
<reference evidence="3 4" key="1">
    <citation type="submission" date="2020-12" db="EMBL/GenBank/DDBJ databases">
        <title>FDA dAtabase for Regulatory Grade micrObial Sequences (FDA-ARGOS): Supporting development and validation of Infectious Disease Dx tests.</title>
        <authorList>
            <person name="Sproer C."/>
            <person name="Gronow S."/>
            <person name="Severitt S."/>
            <person name="Schroder I."/>
            <person name="Tallon L."/>
            <person name="Sadzewicz L."/>
            <person name="Zhao X."/>
            <person name="Boylan J."/>
            <person name="Ott S."/>
            <person name="Bowen H."/>
            <person name="Vavikolanu K."/>
            <person name="Mehta A."/>
            <person name="Aluvathingal J."/>
            <person name="Nadendla S."/>
            <person name="Lowell S."/>
            <person name="Myers T."/>
            <person name="Yan Y."/>
            <person name="Sichtig H."/>
        </authorList>
    </citation>
    <scope>NUCLEOTIDE SEQUENCE [LARGE SCALE GENOMIC DNA]</scope>
    <source>
        <strain evidence="3 4">FDAARGOS_985</strain>
    </source>
</reference>
<evidence type="ECO:0000256" key="1">
    <source>
        <dbReference type="SAM" id="MobiDB-lite"/>
    </source>
</evidence>
<accession>A0AAP9Y6S2</accession>
<dbReference type="RefSeq" id="WP_083332371.1">
    <property type="nucleotide sequence ID" value="NZ_CP066065.1"/>
</dbReference>
<gene>
    <name evidence="3" type="ORF">I6H42_08890</name>
</gene>